<keyword evidence="1" id="KW-1133">Transmembrane helix</keyword>
<comment type="caution">
    <text evidence="2">The sequence shown here is derived from an EMBL/GenBank/DDBJ whole genome shotgun (WGS) entry which is preliminary data.</text>
</comment>
<keyword evidence="3" id="KW-1185">Reference proteome</keyword>
<evidence type="ECO:0000313" key="3">
    <source>
        <dbReference type="Proteomes" id="UP000216024"/>
    </source>
</evidence>
<keyword evidence="1" id="KW-0812">Transmembrane</keyword>
<evidence type="ECO:0000256" key="1">
    <source>
        <dbReference type="SAM" id="Phobius"/>
    </source>
</evidence>
<accession>A0A267MJA5</accession>
<evidence type="ECO:0000313" key="2">
    <source>
        <dbReference type="EMBL" id="PAB58945.1"/>
    </source>
</evidence>
<dbReference type="AlphaFoldDB" id="A0A267MJA5"/>
<gene>
    <name evidence="2" type="ORF">CCE28_12230</name>
</gene>
<organism evidence="2 3">
    <name type="scientific">Anaeromicrobium sediminis</name>
    <dbReference type="NCBI Taxonomy" id="1478221"/>
    <lineage>
        <taxon>Bacteria</taxon>
        <taxon>Bacillati</taxon>
        <taxon>Bacillota</taxon>
        <taxon>Clostridia</taxon>
        <taxon>Peptostreptococcales</taxon>
        <taxon>Thermotaleaceae</taxon>
        <taxon>Anaeromicrobium</taxon>
    </lineage>
</organism>
<dbReference type="EMBL" id="NIBG01000010">
    <property type="protein sequence ID" value="PAB58945.1"/>
    <property type="molecule type" value="Genomic_DNA"/>
</dbReference>
<protein>
    <submittedName>
        <fullName evidence="2">Uncharacterized protein</fullName>
    </submittedName>
</protein>
<reference evidence="2 3" key="1">
    <citation type="submission" date="2017-06" db="EMBL/GenBank/DDBJ databases">
        <title>Draft genome sequence of anaerobic fermentative bacterium Anaeromicrobium sediminis DY2726D isolated from West Pacific Ocean sediments.</title>
        <authorList>
            <person name="Zeng X."/>
        </authorList>
    </citation>
    <scope>NUCLEOTIDE SEQUENCE [LARGE SCALE GENOMIC DNA]</scope>
    <source>
        <strain evidence="2 3">DY2726D</strain>
    </source>
</reference>
<keyword evidence="1" id="KW-0472">Membrane</keyword>
<sequence length="103" mass="12306">MGRKEEKNKKNYYFFKSMSIVLLMIIMIGGIVSVDNSFRQLNKIEDKMALGYYKITKSLYEVYICGEKLYVDKEKVKDKYMSIKNNIDIFIKDVQNKNEFFDK</sequence>
<dbReference type="Proteomes" id="UP000216024">
    <property type="component" value="Unassembled WGS sequence"/>
</dbReference>
<proteinExistence type="predicted"/>
<dbReference type="OrthoDB" id="1957734at2"/>
<name>A0A267MJA5_9FIRM</name>
<feature type="transmembrane region" description="Helical" evidence="1">
    <location>
        <begin position="12"/>
        <end position="34"/>
    </location>
</feature>